<organism evidence="2 3">
    <name type="scientific">Catenaria anguillulae PL171</name>
    <dbReference type="NCBI Taxonomy" id="765915"/>
    <lineage>
        <taxon>Eukaryota</taxon>
        <taxon>Fungi</taxon>
        <taxon>Fungi incertae sedis</taxon>
        <taxon>Blastocladiomycota</taxon>
        <taxon>Blastocladiomycetes</taxon>
        <taxon>Blastocladiales</taxon>
        <taxon>Catenariaceae</taxon>
        <taxon>Catenaria</taxon>
    </lineage>
</organism>
<name>A0A1Y2HJ31_9FUNG</name>
<proteinExistence type="predicted"/>
<gene>
    <name evidence="2" type="ORF">BCR44DRAFT_1187328</name>
</gene>
<dbReference type="Proteomes" id="UP000193411">
    <property type="component" value="Unassembled WGS sequence"/>
</dbReference>
<evidence type="ECO:0000256" key="1">
    <source>
        <dbReference type="SAM" id="MobiDB-lite"/>
    </source>
</evidence>
<keyword evidence="3" id="KW-1185">Reference proteome</keyword>
<protein>
    <submittedName>
        <fullName evidence="2">Uncharacterized protein</fullName>
    </submittedName>
</protein>
<sequence length="234" mass="25548">MMVRETEQDPGVGYRVAIQTHPCRRRVVGRHAQMPRPTGVPPQARAAVPARARAARRGQSRCRHHGHRTCPRGTMGRYRESPYGRGIGTAREGRQSWAHRLGAAVQTRQARNRRPGLVVEVVVGPNVIVHPIQIRNPSPCPSPSPSRRVLRMQSGRGHCGVGSGRAKWARGGLGRWQRPAGRDGGASVALIPFVRVNAIAIASGPSLQGCQWNLGSRSGRGVILGSKWRQRPLE</sequence>
<feature type="compositionally biased region" description="Basic residues" evidence="1">
    <location>
        <begin position="55"/>
        <end position="70"/>
    </location>
</feature>
<dbReference type="EMBL" id="MCFL01000032">
    <property type="protein sequence ID" value="ORZ33984.1"/>
    <property type="molecule type" value="Genomic_DNA"/>
</dbReference>
<feature type="region of interest" description="Disordered" evidence="1">
    <location>
        <begin position="55"/>
        <end position="81"/>
    </location>
</feature>
<dbReference type="AlphaFoldDB" id="A0A1Y2HJ31"/>
<comment type="caution">
    <text evidence="2">The sequence shown here is derived from an EMBL/GenBank/DDBJ whole genome shotgun (WGS) entry which is preliminary data.</text>
</comment>
<evidence type="ECO:0000313" key="3">
    <source>
        <dbReference type="Proteomes" id="UP000193411"/>
    </source>
</evidence>
<accession>A0A1Y2HJ31</accession>
<reference evidence="2 3" key="1">
    <citation type="submission" date="2016-07" db="EMBL/GenBank/DDBJ databases">
        <title>Pervasive Adenine N6-methylation of Active Genes in Fungi.</title>
        <authorList>
            <consortium name="DOE Joint Genome Institute"/>
            <person name="Mondo S.J."/>
            <person name="Dannebaum R.O."/>
            <person name="Kuo R.C."/>
            <person name="Labutti K."/>
            <person name="Haridas S."/>
            <person name="Kuo A."/>
            <person name="Salamov A."/>
            <person name="Ahrendt S.R."/>
            <person name="Lipzen A."/>
            <person name="Sullivan W."/>
            <person name="Andreopoulos W.B."/>
            <person name="Clum A."/>
            <person name="Lindquist E."/>
            <person name="Daum C."/>
            <person name="Ramamoorthy G.K."/>
            <person name="Gryganskyi A."/>
            <person name="Culley D."/>
            <person name="Magnuson J.K."/>
            <person name="James T.Y."/>
            <person name="O'Malley M.A."/>
            <person name="Stajich J.E."/>
            <person name="Spatafora J.W."/>
            <person name="Visel A."/>
            <person name="Grigoriev I.V."/>
        </authorList>
    </citation>
    <scope>NUCLEOTIDE SEQUENCE [LARGE SCALE GENOMIC DNA]</scope>
    <source>
        <strain evidence="2 3">PL171</strain>
    </source>
</reference>
<evidence type="ECO:0000313" key="2">
    <source>
        <dbReference type="EMBL" id="ORZ33984.1"/>
    </source>
</evidence>